<dbReference type="PANTHER" id="PTHR45927">
    <property type="entry name" value="LYSM-DOMAIN RECEPTOR-LIKE KINASE-RELATED"/>
    <property type="match status" value="1"/>
</dbReference>
<dbReference type="EMBL" id="PYDT01000011">
    <property type="protein sequence ID" value="THU43789.1"/>
    <property type="molecule type" value="Genomic_DNA"/>
</dbReference>
<evidence type="ECO:0000259" key="13">
    <source>
        <dbReference type="PROSITE" id="PS51782"/>
    </source>
</evidence>
<dbReference type="Pfam" id="PF01476">
    <property type="entry name" value="LysM"/>
    <property type="match status" value="1"/>
</dbReference>
<dbReference type="GO" id="GO:0005886">
    <property type="term" value="C:plasma membrane"/>
    <property type="evidence" value="ECO:0007669"/>
    <property type="project" value="UniProtKB-SubCell"/>
</dbReference>
<dbReference type="FunFam" id="1.10.510.10:FF:000468">
    <property type="entry name" value="PTI1-like tyrosine-protein kinase 3"/>
    <property type="match status" value="1"/>
</dbReference>
<dbReference type="GO" id="GO:0005524">
    <property type="term" value="F:ATP binding"/>
    <property type="evidence" value="ECO:0007669"/>
    <property type="project" value="UniProtKB-KW"/>
</dbReference>
<keyword evidence="8 10" id="KW-0472">Membrane</keyword>
<keyword evidence="15" id="KW-1185">Reference proteome</keyword>
<keyword evidence="3 10" id="KW-0812">Transmembrane</keyword>
<protein>
    <recommendedName>
        <fullName evidence="16">Protein kinase domain-containing protein</fullName>
    </recommendedName>
</protein>
<evidence type="ECO:0000256" key="10">
    <source>
        <dbReference type="SAM" id="Phobius"/>
    </source>
</evidence>
<reference evidence="14 15" key="1">
    <citation type="journal article" date="2019" name="Nat. Plants">
        <title>Genome sequencing of Musa balbisiana reveals subgenome evolution and function divergence in polyploid bananas.</title>
        <authorList>
            <person name="Yao X."/>
        </authorList>
    </citation>
    <scope>NUCLEOTIDE SEQUENCE [LARGE SCALE GENOMIC DNA]</scope>
    <source>
        <strain evidence="15">cv. DH-PKW</strain>
        <tissue evidence="14">Leaves</tissue>
    </source>
</reference>
<dbReference type="InterPro" id="IPR052611">
    <property type="entry name" value="Plant_RLK_LysM"/>
</dbReference>
<keyword evidence="2" id="KW-1003">Cell membrane</keyword>
<evidence type="ECO:0000256" key="7">
    <source>
        <dbReference type="ARBA" id="ARBA00022989"/>
    </source>
</evidence>
<keyword evidence="5" id="KW-0547">Nucleotide-binding</keyword>
<evidence type="ECO:0000256" key="3">
    <source>
        <dbReference type="ARBA" id="ARBA00022692"/>
    </source>
</evidence>
<dbReference type="PROSITE" id="PS50011">
    <property type="entry name" value="PROTEIN_KINASE_DOM"/>
    <property type="match status" value="1"/>
</dbReference>
<dbReference type="InterPro" id="IPR059143">
    <property type="entry name" value="NFP_LysM2"/>
</dbReference>
<evidence type="ECO:0000256" key="4">
    <source>
        <dbReference type="ARBA" id="ARBA00022729"/>
    </source>
</evidence>
<gene>
    <name evidence="14" type="ORF">C4D60_Mb02t00470</name>
</gene>
<dbReference type="PROSITE" id="PS00108">
    <property type="entry name" value="PROTEIN_KINASE_ST"/>
    <property type="match status" value="1"/>
</dbReference>
<comment type="caution">
    <text evidence="14">The sequence shown here is derived from an EMBL/GenBank/DDBJ whole genome shotgun (WGS) entry which is preliminary data.</text>
</comment>
<evidence type="ECO:0000256" key="5">
    <source>
        <dbReference type="ARBA" id="ARBA00022741"/>
    </source>
</evidence>
<organism evidence="14 15">
    <name type="scientific">Musa balbisiana</name>
    <name type="common">Banana</name>
    <dbReference type="NCBI Taxonomy" id="52838"/>
    <lineage>
        <taxon>Eukaryota</taxon>
        <taxon>Viridiplantae</taxon>
        <taxon>Streptophyta</taxon>
        <taxon>Embryophyta</taxon>
        <taxon>Tracheophyta</taxon>
        <taxon>Spermatophyta</taxon>
        <taxon>Magnoliopsida</taxon>
        <taxon>Liliopsida</taxon>
        <taxon>Zingiberales</taxon>
        <taxon>Musaceae</taxon>
        <taxon>Musa</taxon>
    </lineage>
</organism>
<feature type="transmembrane region" description="Helical" evidence="10">
    <location>
        <begin position="262"/>
        <end position="288"/>
    </location>
</feature>
<dbReference type="GO" id="GO:0004672">
    <property type="term" value="F:protein kinase activity"/>
    <property type="evidence" value="ECO:0007669"/>
    <property type="project" value="InterPro"/>
</dbReference>
<dbReference type="InterPro" id="IPR018392">
    <property type="entry name" value="LysM"/>
</dbReference>
<dbReference type="Pfam" id="PF00069">
    <property type="entry name" value="Pkinase"/>
    <property type="match status" value="1"/>
</dbReference>
<dbReference type="InterPro" id="IPR008271">
    <property type="entry name" value="Ser/Thr_kinase_AS"/>
</dbReference>
<feature type="domain" description="LysM" evidence="13">
    <location>
        <begin position="184"/>
        <end position="229"/>
    </location>
</feature>
<evidence type="ECO:0000256" key="8">
    <source>
        <dbReference type="ARBA" id="ARBA00023136"/>
    </source>
</evidence>
<evidence type="ECO:0000259" key="12">
    <source>
        <dbReference type="PROSITE" id="PS50011"/>
    </source>
</evidence>
<dbReference type="SUPFAM" id="SSF56112">
    <property type="entry name" value="Protein kinase-like (PK-like)"/>
    <property type="match status" value="1"/>
</dbReference>
<dbReference type="PANTHER" id="PTHR45927:SF15">
    <property type="entry name" value="SERINE_THREONINE RECEPTOR-LIKE KINASE NFP"/>
    <property type="match status" value="1"/>
</dbReference>
<feature type="signal peptide" evidence="11">
    <location>
        <begin position="1"/>
        <end position="26"/>
    </location>
</feature>
<name>A0A4S8I849_MUSBA</name>
<dbReference type="STRING" id="52838.A0A4S8I849"/>
<evidence type="ECO:0000313" key="14">
    <source>
        <dbReference type="EMBL" id="THU43789.1"/>
    </source>
</evidence>
<dbReference type="InterPro" id="IPR011009">
    <property type="entry name" value="Kinase-like_dom_sf"/>
</dbReference>
<evidence type="ECO:0000256" key="9">
    <source>
        <dbReference type="ARBA" id="ARBA00023157"/>
    </source>
</evidence>
<feature type="domain" description="Protein kinase" evidence="12">
    <location>
        <begin position="347"/>
        <end position="622"/>
    </location>
</feature>
<feature type="chain" id="PRO_5021010666" description="Protein kinase domain-containing protein" evidence="11">
    <location>
        <begin position="27"/>
        <end position="638"/>
    </location>
</feature>
<dbReference type="SMART" id="SM00220">
    <property type="entry name" value="S_TKc"/>
    <property type="match status" value="1"/>
</dbReference>
<evidence type="ECO:0008006" key="16">
    <source>
        <dbReference type="Google" id="ProtNLM"/>
    </source>
</evidence>
<evidence type="ECO:0000256" key="11">
    <source>
        <dbReference type="SAM" id="SignalP"/>
    </source>
</evidence>
<dbReference type="Pfam" id="PF23457">
    <property type="entry name" value="LysM2_NFP"/>
    <property type="match status" value="1"/>
</dbReference>
<dbReference type="InterPro" id="IPR056561">
    <property type="entry name" value="NFP_LYK_LysM1"/>
</dbReference>
<dbReference type="Gene3D" id="3.30.200.20">
    <property type="entry name" value="Phosphorylase Kinase, domain 1"/>
    <property type="match status" value="1"/>
</dbReference>
<evidence type="ECO:0000256" key="1">
    <source>
        <dbReference type="ARBA" id="ARBA00004162"/>
    </source>
</evidence>
<keyword evidence="6" id="KW-0067">ATP-binding</keyword>
<comment type="subcellular location">
    <subcellularLocation>
        <location evidence="1">Cell membrane</location>
        <topology evidence="1">Single-pass membrane protein</topology>
    </subcellularLocation>
</comment>
<dbReference type="AlphaFoldDB" id="A0A4S8I849"/>
<evidence type="ECO:0000256" key="2">
    <source>
        <dbReference type="ARBA" id="ARBA00022475"/>
    </source>
</evidence>
<evidence type="ECO:0000313" key="15">
    <source>
        <dbReference type="Proteomes" id="UP000317650"/>
    </source>
</evidence>
<dbReference type="Pfam" id="PF23446">
    <property type="entry name" value="LysM1_NFP_LYK"/>
    <property type="match status" value="1"/>
</dbReference>
<keyword evidence="7 10" id="KW-1133">Transmembrane helix</keyword>
<keyword evidence="4 11" id="KW-0732">Signal</keyword>
<dbReference type="PROSITE" id="PS51782">
    <property type="entry name" value="LYSM"/>
    <property type="match status" value="1"/>
</dbReference>
<accession>A0A4S8I849</accession>
<dbReference type="Proteomes" id="UP000317650">
    <property type="component" value="Chromosome 2"/>
</dbReference>
<sequence length="638" mass="69603">MSLAVIRTILFLSLLLLLLPPNDGQADPPDGIQCAADRGIYPCQAYALYRADATSLSQLDLASAGDLFDMSRLSIARTSNLTTTAVLQQNQPLLIPLTCSCTNYSRAYAPVPYQINSGDTFYLVSYNKFENLTLWPAVVLVNPTLVPTNLTIGVIATFPISCQCLNSTTANSIAINGRMPLGLVTYVLQLSDTYSSVAASFGTDAQTLINLNGLQSPFSTIFVPLYEIPPPLLLSNASIASPPSPAPTAESPTVVVKKRNGVIAGLAISLGVVGALWVLQMLLLAWLWRRFVSKGRWRVGEEGGKSSADGLMKYSKGGEVAANDDKLMNDISEWLDKYKVYKVEELMQATDDFGQSNLIKGAVYKGIIDGEVFAVKKMRWNAREELKILQKVNHSNLVKLEGFCIDNDAGTCYLVYEFVENGSLDFWLHDPAAPYKLDWRTRLRIALDLANGLQYVHQHTWPRVVHKDIKTSNVLLDAQLRAKVANFGLAKTGCNAVTTHIVGTQGYIAPEYLADGVVTAKMDVFAYGVVLLELVSGKEASSERGESLWAEAEGRLFEKSGGGGSEASIMAWMDPVLAKQSCPMESVATVMNIARDCLRRDPSKRPTMVEVAYNLSKADELFSDYSADTISIESPDST</sequence>
<evidence type="ECO:0000256" key="6">
    <source>
        <dbReference type="ARBA" id="ARBA00022840"/>
    </source>
</evidence>
<keyword evidence="9" id="KW-1015">Disulfide bond</keyword>
<proteinExistence type="predicted"/>
<dbReference type="InterPro" id="IPR000719">
    <property type="entry name" value="Prot_kinase_dom"/>
</dbReference>
<dbReference type="Gene3D" id="1.10.510.10">
    <property type="entry name" value="Transferase(Phosphotransferase) domain 1"/>
    <property type="match status" value="1"/>
</dbReference>